<keyword evidence="3" id="KW-0677">Repeat</keyword>
<keyword evidence="4" id="KW-0472">Membrane</keyword>
<evidence type="ECO:0000256" key="1">
    <source>
        <dbReference type="ARBA" id="ARBA00022448"/>
    </source>
</evidence>
<proteinExistence type="predicted"/>
<comment type="subcellular location">
    <subcellularLocation>
        <location evidence="5">Endomembrane system</location>
        <topology evidence="5">Peripheral membrane protein</topology>
        <orientation evidence="5">Cytoplasmic side</orientation>
    </subcellularLocation>
</comment>
<dbReference type="GO" id="GO:0070971">
    <property type="term" value="C:endoplasmic reticulum exit site"/>
    <property type="evidence" value="ECO:0007669"/>
    <property type="project" value="TreeGrafter"/>
</dbReference>
<evidence type="ECO:0000259" key="7">
    <source>
        <dbReference type="Pfam" id="PF07304"/>
    </source>
</evidence>
<feature type="region of interest" description="Disordered" evidence="6">
    <location>
        <begin position="534"/>
        <end position="562"/>
    </location>
</feature>
<dbReference type="PANTHER" id="PTHR13923:SF11">
    <property type="entry name" value="SECRETORY 31, ISOFORM D"/>
    <property type="match status" value="1"/>
</dbReference>
<organism evidence="8 9">
    <name type="scientific">Olpidium bornovanus</name>
    <dbReference type="NCBI Taxonomy" id="278681"/>
    <lineage>
        <taxon>Eukaryota</taxon>
        <taxon>Fungi</taxon>
        <taxon>Fungi incertae sedis</taxon>
        <taxon>Olpidiomycota</taxon>
        <taxon>Olpidiomycotina</taxon>
        <taxon>Olpidiomycetes</taxon>
        <taxon>Olpidiales</taxon>
        <taxon>Olpidiaceae</taxon>
        <taxon>Olpidium</taxon>
    </lineage>
</organism>
<feature type="compositionally biased region" description="Basic and acidic residues" evidence="6">
    <location>
        <begin position="112"/>
        <end position="151"/>
    </location>
</feature>
<feature type="region of interest" description="Disordered" evidence="6">
    <location>
        <begin position="701"/>
        <end position="743"/>
    </location>
</feature>
<dbReference type="Gene3D" id="1.25.40.1030">
    <property type="match status" value="1"/>
</dbReference>
<evidence type="ECO:0000256" key="6">
    <source>
        <dbReference type="SAM" id="MobiDB-lite"/>
    </source>
</evidence>
<evidence type="ECO:0000256" key="3">
    <source>
        <dbReference type="ARBA" id="ARBA00022737"/>
    </source>
</evidence>
<evidence type="ECO:0000313" key="9">
    <source>
        <dbReference type="Proteomes" id="UP000673691"/>
    </source>
</evidence>
<accession>A0A8H7ZZA5</accession>
<feature type="region of interest" description="Disordered" evidence="6">
    <location>
        <begin position="110"/>
        <end position="165"/>
    </location>
</feature>
<dbReference type="InterPro" id="IPR009917">
    <property type="entry name" value="SRA1/Sec31"/>
</dbReference>
<sequence>MLSHGRPSPSVPGAPQQPAIRSFSVSIYTIPILEDVSAMSAELERSFETKNFCTLCEARELSAPSREDAASWKVLRVLFERNAREKLISYLGFEKSALLKEVTAKFGTLGVSERDEREPEKKKDGGESQKEKDANDEKPGSEEGLDERSGKGETALPTTADGVSGLFGQGNDADEVFAPKADDAVASDDFAAVLPTSPAMPARVSEPFRIFPDGNTEIDTLVTKSIVLGEFESAVQFCLESDRLLDAMVLAVCGGDDLLKRLQNVYFERHKHGAPYIRTLASIVRGDLASIVDGADISEWDQILAIICTYAATKDFGPLCERLGFRIEQEYERTRAGTDSALYSKLRQDAVLCYLAAGNLQKVVSIWLHKQEEDEEGTSHTAETPGPESNRAVASKYDLHGRSMQDFVEKITVFRKAIDFVDTNLAAGETAGDDVKVPPHMAMLYDKYCEYANLLANQGQVSTALRYLNLTPRGYSSRQEAFSVVKDRIFRSASVTDAAGAPQDVTFPFAIQEIFPHGITQQYAQEYTPDINQQQNVPQQPQAMQKPQQWTQGSTGPQTQYQPAQYQGYAGANVEPQVHQPASVTNTYNNPYGNFPSSAVATQANQYQPTGAPPSVPSPYTQHHASPYATYQATPATTSAYQDQTASATPPPPATAATSAAAQKGWNDAPIVSKRQAVAAAVPGQAKAPITSPFPNVAAFPPAPSAVTQHGAPTSFQGAYGSHPQPPPGPPPPGPPPAGAKAPVAGAYFHQPAAAHTMQPSAPSGPVSNYAQYAPAAGGGAHAQQHPQQMIGTPPTPPYGAQGGYQTPFGHAMPNQPQHHHPPGPPQQPAKTPTPVPTPQSSRHPAGDRSHIPAAHKPIFNVLSAELARLKASPANATMLDDAERRLNIFFDGLNNEEVSPPVVEEMLLLVQALEAHDYATAQRIHVDLLTRRSGEVSGWMVGVKWLVDLLRTS</sequence>
<feature type="compositionally biased region" description="Pro residues" evidence="6">
    <location>
        <begin position="823"/>
        <end position="838"/>
    </location>
</feature>
<dbReference type="AlphaFoldDB" id="A0A8H7ZZA5"/>
<keyword evidence="9" id="KW-1185">Reference proteome</keyword>
<dbReference type="GO" id="GO:0005198">
    <property type="term" value="F:structural molecule activity"/>
    <property type="evidence" value="ECO:0007669"/>
    <property type="project" value="TreeGrafter"/>
</dbReference>
<dbReference type="Pfam" id="PF07304">
    <property type="entry name" value="SRA1"/>
    <property type="match status" value="1"/>
</dbReference>
<name>A0A8H7ZZA5_9FUNG</name>
<dbReference type="GO" id="GO:0090110">
    <property type="term" value="P:COPII-coated vesicle cargo loading"/>
    <property type="evidence" value="ECO:0007669"/>
    <property type="project" value="TreeGrafter"/>
</dbReference>
<feature type="region of interest" description="Disordered" evidence="6">
    <location>
        <begin position="637"/>
        <end position="662"/>
    </location>
</feature>
<feature type="region of interest" description="Disordered" evidence="6">
    <location>
        <begin position="776"/>
        <end position="852"/>
    </location>
</feature>
<feature type="domain" description="SRA1/Sec31" evidence="7">
    <location>
        <begin position="824"/>
        <end position="948"/>
    </location>
</feature>
<dbReference type="Proteomes" id="UP000673691">
    <property type="component" value="Unassembled WGS sequence"/>
</dbReference>
<feature type="compositionally biased region" description="Pro residues" evidence="6">
    <location>
        <begin position="724"/>
        <end position="738"/>
    </location>
</feature>
<dbReference type="GO" id="GO:0007029">
    <property type="term" value="P:endoplasmic reticulum organization"/>
    <property type="evidence" value="ECO:0007669"/>
    <property type="project" value="TreeGrafter"/>
</dbReference>
<evidence type="ECO:0000256" key="5">
    <source>
        <dbReference type="ARBA" id="ARBA00029433"/>
    </source>
</evidence>
<evidence type="ECO:0000313" key="8">
    <source>
        <dbReference type="EMBL" id="KAG5462313.1"/>
    </source>
</evidence>
<feature type="region of interest" description="Disordered" evidence="6">
    <location>
        <begin position="605"/>
        <end position="624"/>
    </location>
</feature>
<feature type="compositionally biased region" description="Low complexity" evidence="6">
    <location>
        <begin position="637"/>
        <end position="648"/>
    </location>
</feature>
<feature type="compositionally biased region" description="Low complexity" evidence="6">
    <location>
        <begin position="776"/>
        <end position="789"/>
    </location>
</feature>
<keyword evidence="1" id="KW-0813">Transport</keyword>
<keyword evidence="2" id="KW-0853">WD repeat</keyword>
<dbReference type="PANTHER" id="PTHR13923">
    <property type="entry name" value="SEC31-RELATED PROTEIN"/>
    <property type="match status" value="1"/>
</dbReference>
<dbReference type="OrthoDB" id="542917at2759"/>
<dbReference type="InterPro" id="IPR040251">
    <property type="entry name" value="SEC31-like"/>
</dbReference>
<dbReference type="Gene3D" id="1.20.940.10">
    <property type="entry name" value="Functional domain of the splicing factor Prp18"/>
    <property type="match status" value="1"/>
</dbReference>
<reference evidence="8 9" key="1">
    <citation type="journal article" name="Sci. Rep.">
        <title>Genome-scale phylogenetic analyses confirm Olpidium as the closest living zoosporic fungus to the non-flagellated, terrestrial fungi.</title>
        <authorList>
            <person name="Chang Y."/>
            <person name="Rochon D."/>
            <person name="Sekimoto S."/>
            <person name="Wang Y."/>
            <person name="Chovatia M."/>
            <person name="Sandor L."/>
            <person name="Salamov A."/>
            <person name="Grigoriev I.V."/>
            <person name="Stajich J.E."/>
            <person name="Spatafora J.W."/>
        </authorList>
    </citation>
    <scope>NUCLEOTIDE SEQUENCE [LARGE SCALE GENOMIC DNA]</scope>
    <source>
        <strain evidence="8">S191</strain>
    </source>
</reference>
<gene>
    <name evidence="8" type="ORF">BJ554DRAFT_5378</name>
</gene>
<evidence type="ECO:0000256" key="4">
    <source>
        <dbReference type="ARBA" id="ARBA00023136"/>
    </source>
</evidence>
<evidence type="ECO:0000256" key="2">
    <source>
        <dbReference type="ARBA" id="ARBA00022574"/>
    </source>
</evidence>
<dbReference type="GO" id="GO:0030127">
    <property type="term" value="C:COPII vesicle coat"/>
    <property type="evidence" value="ECO:0007669"/>
    <property type="project" value="TreeGrafter"/>
</dbReference>
<dbReference type="EMBL" id="JAEFCI010002316">
    <property type="protein sequence ID" value="KAG5462313.1"/>
    <property type="molecule type" value="Genomic_DNA"/>
</dbReference>
<protein>
    <recommendedName>
        <fullName evidence="7">SRA1/Sec31 domain-containing protein</fullName>
    </recommendedName>
</protein>
<comment type="caution">
    <text evidence="8">The sequence shown here is derived from an EMBL/GenBank/DDBJ whole genome shotgun (WGS) entry which is preliminary data.</text>
</comment>